<name>B3T926_9ARCH</name>
<dbReference type="AlphaFoldDB" id="B3T926"/>
<proteinExistence type="predicted"/>
<organism evidence="1">
    <name type="scientific">uncultured marine crenarchaeote HF4000_APKG6D3</name>
    <dbReference type="NCBI Taxonomy" id="455596"/>
    <lineage>
        <taxon>Archaea</taxon>
        <taxon>Nitrososphaerota</taxon>
        <taxon>Nitrososphaeria</taxon>
        <taxon>Nitrosopumilales</taxon>
        <taxon>environmental samples</taxon>
    </lineage>
</organism>
<evidence type="ECO:0000313" key="1">
    <source>
        <dbReference type="EMBL" id="ABZ09085.1"/>
    </source>
</evidence>
<dbReference type="EMBL" id="EU016643">
    <property type="protein sequence ID" value="ABZ09085.1"/>
    <property type="molecule type" value="Genomic_DNA"/>
</dbReference>
<accession>B3T926</accession>
<reference evidence="1" key="1">
    <citation type="journal article" date="2008" name="ISME J.">
        <title>Genomic patterns of recombination, clonal divergence and environment in marine microbial populations.</title>
        <authorList>
            <person name="Konstantinidis K.T."/>
            <person name="Delong E.F."/>
        </authorList>
    </citation>
    <scope>NUCLEOTIDE SEQUENCE</scope>
</reference>
<protein>
    <submittedName>
        <fullName evidence="1">Uncharacterized protein</fullName>
    </submittedName>
</protein>
<gene>
    <name evidence="1" type="ORF">ALOHA_HF4000APKG6D3ctg6g2</name>
</gene>
<sequence length="61" mass="7195">MDNLILKCSHEPVYRLEYSCRQTGNYILELCEDCRKQEPDEFLIREAILDGQKMATSQKVE</sequence>